<reference evidence="1" key="2">
    <citation type="submission" date="2004-02" db="EMBL/GenBank/DDBJ databases">
        <authorList>
            <consortium name="Genoscope"/>
            <consortium name="Whitehead Institute Centre for Genome Research"/>
        </authorList>
    </citation>
    <scope>NUCLEOTIDE SEQUENCE</scope>
</reference>
<name>Q4S475_TETNG</name>
<dbReference type="KEGG" id="tng:GSTEN00024314G001"/>
<gene>
    <name evidence="1" type="ORF">GSTENG00024314001</name>
</gene>
<accession>Q4S475</accession>
<feature type="non-terminal residue" evidence="1">
    <location>
        <position position="1"/>
    </location>
</feature>
<dbReference type="OrthoDB" id="5875367at2759"/>
<sequence>LSGEQQRELAKKITSFLSLYTHISDSYIIEFFSEDLWKSLPVSWQLVLQDLSYQQTADLLLDSKNQDRR</sequence>
<proteinExistence type="predicted"/>
<organism evidence="1">
    <name type="scientific">Tetraodon nigroviridis</name>
    <name type="common">Spotted green pufferfish</name>
    <name type="synonym">Chelonodon nigroviridis</name>
    <dbReference type="NCBI Taxonomy" id="99883"/>
    <lineage>
        <taxon>Eukaryota</taxon>
        <taxon>Metazoa</taxon>
        <taxon>Chordata</taxon>
        <taxon>Craniata</taxon>
        <taxon>Vertebrata</taxon>
        <taxon>Euteleostomi</taxon>
        <taxon>Actinopterygii</taxon>
        <taxon>Neopterygii</taxon>
        <taxon>Teleostei</taxon>
        <taxon>Neoteleostei</taxon>
        <taxon>Acanthomorphata</taxon>
        <taxon>Eupercaria</taxon>
        <taxon>Tetraodontiformes</taxon>
        <taxon>Tetradontoidea</taxon>
        <taxon>Tetraodontidae</taxon>
        <taxon>Tetraodon</taxon>
    </lineage>
</organism>
<reference evidence="1" key="1">
    <citation type="journal article" date="2004" name="Nature">
        <title>Genome duplication in the teleost fish Tetraodon nigroviridis reveals the early vertebrate proto-karyotype.</title>
        <authorList>
            <person name="Jaillon O."/>
            <person name="Aury J.-M."/>
            <person name="Brunet F."/>
            <person name="Petit J.-L."/>
            <person name="Stange-Thomann N."/>
            <person name="Mauceli E."/>
            <person name="Bouneau L."/>
            <person name="Fischer C."/>
            <person name="Ozouf-Costaz C."/>
            <person name="Bernot A."/>
            <person name="Nicaud S."/>
            <person name="Jaffe D."/>
            <person name="Fisher S."/>
            <person name="Lutfalla G."/>
            <person name="Dossat C."/>
            <person name="Segurens B."/>
            <person name="Dasilva C."/>
            <person name="Salanoubat M."/>
            <person name="Levy M."/>
            <person name="Boudet N."/>
            <person name="Castellano S."/>
            <person name="Anthouard V."/>
            <person name="Jubin C."/>
            <person name="Castelli V."/>
            <person name="Katinka M."/>
            <person name="Vacherie B."/>
            <person name="Biemont C."/>
            <person name="Skalli Z."/>
            <person name="Cattolico L."/>
            <person name="Poulain J."/>
            <person name="De Berardinis V."/>
            <person name="Cruaud C."/>
            <person name="Duprat S."/>
            <person name="Brottier P."/>
            <person name="Coutanceau J.-P."/>
            <person name="Gouzy J."/>
            <person name="Parra G."/>
            <person name="Lardier G."/>
            <person name="Chapple C."/>
            <person name="McKernan K.J."/>
            <person name="McEwan P."/>
            <person name="Bosak S."/>
            <person name="Kellis M."/>
            <person name="Volff J.-N."/>
            <person name="Guigo R."/>
            <person name="Zody M.C."/>
            <person name="Mesirov J."/>
            <person name="Lindblad-Toh K."/>
            <person name="Birren B."/>
            <person name="Nusbaum C."/>
            <person name="Kahn D."/>
            <person name="Robinson-Rechavi M."/>
            <person name="Laudet V."/>
            <person name="Schachter V."/>
            <person name="Quetier F."/>
            <person name="Saurin W."/>
            <person name="Scarpelli C."/>
            <person name="Wincker P."/>
            <person name="Lander E.S."/>
            <person name="Weissenbach J."/>
            <person name="Roest Crollius H."/>
        </authorList>
    </citation>
    <scope>NUCLEOTIDE SEQUENCE [LARGE SCALE GENOMIC DNA]</scope>
</reference>
<dbReference type="EMBL" id="CAAE01014743">
    <property type="protein sequence ID" value="CAG04557.1"/>
    <property type="molecule type" value="Genomic_DNA"/>
</dbReference>
<evidence type="ECO:0000313" key="1">
    <source>
        <dbReference type="EMBL" id="CAG04557.1"/>
    </source>
</evidence>
<protein>
    <submittedName>
        <fullName evidence="1">Chromosome undetermined SCAF14743, whole genome shotgun sequence</fullName>
    </submittedName>
</protein>
<dbReference type="AlphaFoldDB" id="Q4S475"/>